<dbReference type="OrthoDB" id="288987at2759"/>
<dbReference type="Pfam" id="PF07910">
    <property type="entry name" value="Peptidase_C78"/>
    <property type="match status" value="1"/>
</dbReference>
<feature type="domain" description="UFSP1/2/DUB catalytic" evidence="3">
    <location>
        <begin position="202"/>
        <end position="422"/>
    </location>
</feature>
<dbReference type="Proteomes" id="UP000184073">
    <property type="component" value="Unassembled WGS sequence"/>
</dbReference>
<accession>A0A1L9PZG6</accession>
<dbReference type="EMBL" id="KV878136">
    <property type="protein sequence ID" value="OJJ06904.1"/>
    <property type="molecule type" value="Genomic_DNA"/>
</dbReference>
<dbReference type="AlphaFoldDB" id="A0A1L9PZG6"/>
<dbReference type="GO" id="GO:0016787">
    <property type="term" value="F:hydrolase activity"/>
    <property type="evidence" value="ECO:0007669"/>
    <property type="project" value="UniProtKB-KW"/>
</dbReference>
<evidence type="ECO:0000259" key="3">
    <source>
        <dbReference type="Pfam" id="PF07910"/>
    </source>
</evidence>
<organism evidence="4 5">
    <name type="scientific">Aspergillus versicolor CBS 583.65</name>
    <dbReference type="NCBI Taxonomy" id="1036611"/>
    <lineage>
        <taxon>Eukaryota</taxon>
        <taxon>Fungi</taxon>
        <taxon>Dikarya</taxon>
        <taxon>Ascomycota</taxon>
        <taxon>Pezizomycotina</taxon>
        <taxon>Eurotiomycetes</taxon>
        <taxon>Eurotiomycetidae</taxon>
        <taxon>Eurotiales</taxon>
        <taxon>Aspergillaceae</taxon>
        <taxon>Aspergillus</taxon>
        <taxon>Aspergillus subgen. Nidulantes</taxon>
    </lineage>
</organism>
<protein>
    <recommendedName>
        <fullName evidence="3">UFSP1/2/DUB catalytic domain-containing protein</fullName>
    </recommendedName>
</protein>
<keyword evidence="5" id="KW-1185">Reference proteome</keyword>
<dbReference type="RefSeq" id="XP_040672666.1">
    <property type="nucleotide sequence ID" value="XM_040813513.1"/>
</dbReference>
<sequence length="433" mass="48376">MDAQSIGCSTCPFCPFFDLSSGFVLQHVQYCHPENESRLEPTKSSPQVIESMSFSGHADGSDGQLPGSLYHADNTANLEESVRTIAQYTHPPQPHVNSEDFRNKSTSSHTSRNDQMEPSSRINSKRVLNRSTERLGLSELGPYAHEKKMPSWLLRMLNKGNPTTQVNRISPDGKLSRHSIIENETPNVVPVLARLCKQDKSVQRVFLCSTHVHHISKTPREGSFCGYRNIQMLVSYMQETRDRGNDYFPGALPTILQLQDMIERAWDMGYNSVGRAETGGIKGTRKYIGTSEAQALFLSLGIQCEASSIGKTEEMPAHTALLSHIAAYFKSASPLNEVEKVVLTDLPPVYFQHHGHSMTIVGFEARDQGNANILVFDPTFQAPSVIKHATTTNIKKLDPTRILKGYRKGINYLRKYQAFELLKLYPPGIPPES</sequence>
<reference evidence="5" key="1">
    <citation type="journal article" date="2017" name="Genome Biol.">
        <title>Comparative genomics reveals high biological diversity and specific adaptations in the industrially and medically important fungal genus Aspergillus.</title>
        <authorList>
            <person name="de Vries R.P."/>
            <person name="Riley R."/>
            <person name="Wiebenga A."/>
            <person name="Aguilar-Osorio G."/>
            <person name="Amillis S."/>
            <person name="Uchima C.A."/>
            <person name="Anderluh G."/>
            <person name="Asadollahi M."/>
            <person name="Askin M."/>
            <person name="Barry K."/>
            <person name="Battaglia E."/>
            <person name="Bayram O."/>
            <person name="Benocci T."/>
            <person name="Braus-Stromeyer S.A."/>
            <person name="Caldana C."/>
            <person name="Canovas D."/>
            <person name="Cerqueira G.C."/>
            <person name="Chen F."/>
            <person name="Chen W."/>
            <person name="Choi C."/>
            <person name="Clum A."/>
            <person name="Dos Santos R.A."/>
            <person name="Damasio A.R."/>
            <person name="Diallinas G."/>
            <person name="Emri T."/>
            <person name="Fekete E."/>
            <person name="Flipphi M."/>
            <person name="Freyberg S."/>
            <person name="Gallo A."/>
            <person name="Gournas C."/>
            <person name="Habgood R."/>
            <person name="Hainaut M."/>
            <person name="Harispe M.L."/>
            <person name="Henrissat B."/>
            <person name="Hilden K.S."/>
            <person name="Hope R."/>
            <person name="Hossain A."/>
            <person name="Karabika E."/>
            <person name="Karaffa L."/>
            <person name="Karanyi Z."/>
            <person name="Krasevec N."/>
            <person name="Kuo A."/>
            <person name="Kusch H."/>
            <person name="LaButti K."/>
            <person name="Lagendijk E.L."/>
            <person name="Lapidus A."/>
            <person name="Levasseur A."/>
            <person name="Lindquist E."/>
            <person name="Lipzen A."/>
            <person name="Logrieco A.F."/>
            <person name="MacCabe A."/>
            <person name="Maekelae M.R."/>
            <person name="Malavazi I."/>
            <person name="Melin P."/>
            <person name="Meyer V."/>
            <person name="Mielnichuk N."/>
            <person name="Miskei M."/>
            <person name="Molnar A.P."/>
            <person name="Mule G."/>
            <person name="Ngan C.Y."/>
            <person name="Orejas M."/>
            <person name="Orosz E."/>
            <person name="Ouedraogo J.P."/>
            <person name="Overkamp K.M."/>
            <person name="Park H.-S."/>
            <person name="Perrone G."/>
            <person name="Piumi F."/>
            <person name="Punt P.J."/>
            <person name="Ram A.F."/>
            <person name="Ramon A."/>
            <person name="Rauscher S."/>
            <person name="Record E."/>
            <person name="Riano-Pachon D.M."/>
            <person name="Robert V."/>
            <person name="Roehrig J."/>
            <person name="Ruller R."/>
            <person name="Salamov A."/>
            <person name="Salih N.S."/>
            <person name="Samson R.A."/>
            <person name="Sandor E."/>
            <person name="Sanguinetti M."/>
            <person name="Schuetze T."/>
            <person name="Sepcic K."/>
            <person name="Shelest E."/>
            <person name="Sherlock G."/>
            <person name="Sophianopoulou V."/>
            <person name="Squina F.M."/>
            <person name="Sun H."/>
            <person name="Susca A."/>
            <person name="Todd R.B."/>
            <person name="Tsang A."/>
            <person name="Unkles S.E."/>
            <person name="van de Wiele N."/>
            <person name="van Rossen-Uffink D."/>
            <person name="Oliveira J.V."/>
            <person name="Vesth T.C."/>
            <person name="Visser J."/>
            <person name="Yu J.-H."/>
            <person name="Zhou M."/>
            <person name="Andersen M.R."/>
            <person name="Archer D.B."/>
            <person name="Baker S.E."/>
            <person name="Benoit I."/>
            <person name="Brakhage A.A."/>
            <person name="Braus G.H."/>
            <person name="Fischer R."/>
            <person name="Frisvad J.C."/>
            <person name="Goldman G.H."/>
            <person name="Houbraken J."/>
            <person name="Oakley B."/>
            <person name="Pocsi I."/>
            <person name="Scazzocchio C."/>
            <person name="Seiboth B."/>
            <person name="vanKuyk P.A."/>
            <person name="Wortman J."/>
            <person name="Dyer P.S."/>
            <person name="Grigoriev I.V."/>
        </authorList>
    </citation>
    <scope>NUCLEOTIDE SEQUENCE [LARGE SCALE GENOMIC DNA]</scope>
    <source>
        <strain evidence="5">CBS 583.65</strain>
    </source>
</reference>
<evidence type="ECO:0000256" key="2">
    <source>
        <dbReference type="SAM" id="MobiDB-lite"/>
    </source>
</evidence>
<evidence type="ECO:0000256" key="1">
    <source>
        <dbReference type="ARBA" id="ARBA00022801"/>
    </source>
</evidence>
<name>A0A1L9PZG6_ASPVE</name>
<keyword evidence="1" id="KW-0378">Hydrolase</keyword>
<dbReference type="STRING" id="1036611.A0A1L9PZG6"/>
<proteinExistence type="predicted"/>
<evidence type="ECO:0000313" key="5">
    <source>
        <dbReference type="Proteomes" id="UP000184073"/>
    </source>
</evidence>
<feature type="region of interest" description="Disordered" evidence="2">
    <location>
        <begin position="89"/>
        <end position="130"/>
    </location>
</feature>
<dbReference type="VEuPathDB" id="FungiDB:ASPVEDRAFT_46266"/>
<evidence type="ECO:0000313" key="4">
    <source>
        <dbReference type="EMBL" id="OJJ06904.1"/>
    </source>
</evidence>
<dbReference type="Gene3D" id="3.90.70.130">
    <property type="match status" value="1"/>
</dbReference>
<dbReference type="InterPro" id="IPR012462">
    <property type="entry name" value="UFSP1/2_DUB_cat"/>
</dbReference>
<dbReference type="GeneID" id="63729024"/>
<gene>
    <name evidence="4" type="ORF">ASPVEDRAFT_46266</name>
</gene>
<feature type="region of interest" description="Disordered" evidence="2">
    <location>
        <begin position="52"/>
        <end position="71"/>
    </location>
</feature>